<feature type="compositionally biased region" description="Polar residues" evidence="4">
    <location>
        <begin position="320"/>
        <end position="334"/>
    </location>
</feature>
<dbReference type="CDD" id="cd20405">
    <property type="entry name" value="Tudor_Agenet_AtDUF_rpt1_3"/>
    <property type="match status" value="1"/>
</dbReference>
<feature type="domain" description="Agenet" evidence="5">
    <location>
        <begin position="100"/>
        <end position="156"/>
    </location>
</feature>
<feature type="domain" description="Agenet" evidence="5">
    <location>
        <begin position="16"/>
        <end position="96"/>
    </location>
</feature>
<gene>
    <name evidence="6" type="ORF">SSX86_004868</name>
</gene>
<keyword evidence="2" id="KW-0341">Growth regulation</keyword>
<protein>
    <recommendedName>
        <fullName evidence="5">Agenet domain-containing protein</fullName>
    </recommendedName>
</protein>
<dbReference type="Pfam" id="PF05266">
    <property type="entry name" value="DUF724"/>
    <property type="match status" value="1"/>
</dbReference>
<feature type="compositionally biased region" description="Polar residues" evidence="4">
    <location>
        <begin position="387"/>
        <end position="400"/>
    </location>
</feature>
<dbReference type="Proteomes" id="UP001408789">
    <property type="component" value="Unassembled WGS sequence"/>
</dbReference>
<feature type="compositionally biased region" description="Basic and acidic residues" evidence="4">
    <location>
        <begin position="563"/>
        <end position="572"/>
    </location>
</feature>
<evidence type="ECO:0000259" key="5">
    <source>
        <dbReference type="SMART" id="SM00743"/>
    </source>
</evidence>
<sequence length="901" mass="100941">MRITTMDDDLNNTSLLFLTKGSQVEVSSDEDGFAGAWYVATVIHSPPFISSSPNQRTRNNLVYVEYHNLLAEDGSSRRLREYANISYVRPSPPLPDPNPPGFQLNDLVDAFHRDGWWTGVVTTVIDSSNFVVTFENPPEQIQFNCSDLRIHRKWDGGRWFQPQEQGTAGLMFTVGKKVEVSIERESFSDCWLPATILKNSDNNTFLVGYQQPGTGDEVVLHKVTVDYLHIRPSPPHLRDKNFALLEKVDAYYDFGWWSGVITKKLADNRYNVFFKHAKKEREFISPKVRPHMEWKGGKWFNASQADTDGRTTHSLIEQIEQTTPCTSEQSTVATSIMKKTRPEDLDSNDNSSPPLKKPQDEIVKDDLRKKPNCPSVGSSEGFESEVTGMTDQAFSKTENLSRGKKVPSKLGKGVEVKTLTSDSSRKSGELTNEHKSLQASVEGSKVDSIKTRTLEIVGEKDITIDDTLPVVMGLRCKEMKVTQGKMLEKQSIKKNPKATESDTQQLSVPYSSLVVATKEGNEGDAASVPPKRKRGRPPKLQALIVDNQNGGIIPSALSVVEGGQKKDKKGPVKEQPTMQNAPSSKGKLVNENTVLDLDVQLGQGTNKYSAKKEKRVKRRTISINTESSAQDSEDMSKEKTDRRLEKDSATRNPEVSLEKSLDTVSDDQPLSRYFEAKHTPITVHGPEGTVEQSSKVRERPVASGMDSKDVPFVRSTSLWKTIESMEAFRMLPQKPHFRPLLEGVKESSREGLAVGTMVTFSNMVDKTCGLRFNDPRSTIEDCLETLVELENNGFDVEVIRERLTQLLLIKNRHEGLAERSKGVVEKIKEHHVQGKRNDEEIEAIDRQIRELQEKRKQVVLKKEKRSSEIGSMEAMNEEIEQEIRGAGAEFDGLAAAPLLSI</sequence>
<comment type="caution">
    <text evidence="6">The sequence shown here is derived from an EMBL/GenBank/DDBJ whole genome shotgun (WGS) entry which is preliminary data.</text>
</comment>
<keyword evidence="3" id="KW-0175">Coiled coil</keyword>
<evidence type="ECO:0000256" key="1">
    <source>
        <dbReference type="ARBA" id="ARBA00022448"/>
    </source>
</evidence>
<feature type="domain" description="Agenet" evidence="5">
    <location>
        <begin position="170"/>
        <end position="238"/>
    </location>
</feature>
<dbReference type="InterPro" id="IPR014002">
    <property type="entry name" value="Agenet_dom_plant"/>
</dbReference>
<feature type="compositionally biased region" description="Basic and acidic residues" evidence="4">
    <location>
        <begin position="423"/>
        <end position="436"/>
    </location>
</feature>
<keyword evidence="1" id="KW-0813">Transport</keyword>
<dbReference type="AlphaFoldDB" id="A0AAP0DKC9"/>
<evidence type="ECO:0000313" key="7">
    <source>
        <dbReference type="Proteomes" id="UP001408789"/>
    </source>
</evidence>
<reference evidence="6 7" key="1">
    <citation type="submission" date="2024-04" db="EMBL/GenBank/DDBJ databases">
        <title>The reference genome of an endangered Asteraceae, Deinandra increscens subsp. villosa, native to the Central Coast of California.</title>
        <authorList>
            <person name="Guilliams M."/>
            <person name="Hasenstab-Lehman K."/>
            <person name="Meyer R."/>
            <person name="Mcevoy S."/>
        </authorList>
    </citation>
    <scope>NUCLEOTIDE SEQUENCE [LARGE SCALE GENOMIC DNA]</scope>
    <source>
        <tissue evidence="6">Leaf</tissue>
    </source>
</reference>
<proteinExistence type="predicted"/>
<feature type="region of interest" description="Disordered" evidence="4">
    <location>
        <begin position="682"/>
        <end position="707"/>
    </location>
</feature>
<feature type="compositionally biased region" description="Basic and acidic residues" evidence="4">
    <location>
        <begin position="634"/>
        <end position="649"/>
    </location>
</feature>
<feature type="compositionally biased region" description="Polar residues" evidence="4">
    <location>
        <begin position="501"/>
        <end position="510"/>
    </location>
</feature>
<feature type="compositionally biased region" description="Basic and acidic residues" evidence="4">
    <location>
        <begin position="694"/>
        <end position="707"/>
    </location>
</feature>
<dbReference type="PANTHER" id="PTHR31917">
    <property type="entry name" value="AGENET DOMAIN-CONTAINING PROTEIN-RELATED"/>
    <property type="match status" value="1"/>
</dbReference>
<dbReference type="EMBL" id="JBCNJP010000007">
    <property type="protein sequence ID" value="KAK9076534.1"/>
    <property type="molecule type" value="Genomic_DNA"/>
</dbReference>
<feature type="compositionally biased region" description="Basic and acidic residues" evidence="4">
    <location>
        <begin position="357"/>
        <end position="369"/>
    </location>
</feature>
<evidence type="ECO:0000256" key="3">
    <source>
        <dbReference type="SAM" id="Coils"/>
    </source>
</evidence>
<dbReference type="SMART" id="SM00743">
    <property type="entry name" value="Agenet"/>
    <property type="match status" value="4"/>
</dbReference>
<feature type="domain" description="Agenet" evidence="5">
    <location>
        <begin position="240"/>
        <end position="296"/>
    </location>
</feature>
<name>A0AAP0DKC9_9ASTR</name>
<accession>A0AAP0DKC9</accession>
<feature type="compositionally biased region" description="Polar residues" evidence="4">
    <location>
        <begin position="621"/>
        <end position="630"/>
    </location>
</feature>
<evidence type="ECO:0000313" key="6">
    <source>
        <dbReference type="EMBL" id="KAK9076534.1"/>
    </source>
</evidence>
<keyword evidence="7" id="KW-1185">Reference proteome</keyword>
<feature type="coiled-coil region" evidence="3">
    <location>
        <begin position="834"/>
        <end position="889"/>
    </location>
</feature>
<dbReference type="InterPro" id="IPR007930">
    <property type="entry name" value="DUF724"/>
</dbReference>
<organism evidence="6 7">
    <name type="scientific">Deinandra increscens subsp. villosa</name>
    <dbReference type="NCBI Taxonomy" id="3103831"/>
    <lineage>
        <taxon>Eukaryota</taxon>
        <taxon>Viridiplantae</taxon>
        <taxon>Streptophyta</taxon>
        <taxon>Embryophyta</taxon>
        <taxon>Tracheophyta</taxon>
        <taxon>Spermatophyta</taxon>
        <taxon>Magnoliopsida</taxon>
        <taxon>eudicotyledons</taxon>
        <taxon>Gunneridae</taxon>
        <taxon>Pentapetalae</taxon>
        <taxon>asterids</taxon>
        <taxon>campanulids</taxon>
        <taxon>Asterales</taxon>
        <taxon>Asteraceae</taxon>
        <taxon>Asteroideae</taxon>
        <taxon>Heliantheae alliance</taxon>
        <taxon>Madieae</taxon>
        <taxon>Madiinae</taxon>
        <taxon>Deinandra</taxon>
    </lineage>
</organism>
<dbReference type="InterPro" id="IPR008395">
    <property type="entry name" value="Agenet-like_dom"/>
</dbReference>
<dbReference type="PANTHER" id="PTHR31917:SF153">
    <property type="entry name" value="DUF724 DOMAIN-CONTAINING PROTEIN 3-RELATED"/>
    <property type="match status" value="1"/>
</dbReference>
<evidence type="ECO:0000256" key="2">
    <source>
        <dbReference type="ARBA" id="ARBA00022604"/>
    </source>
</evidence>
<feature type="compositionally biased region" description="Low complexity" evidence="4">
    <location>
        <begin position="375"/>
        <end position="386"/>
    </location>
</feature>
<evidence type="ECO:0000256" key="4">
    <source>
        <dbReference type="SAM" id="MobiDB-lite"/>
    </source>
</evidence>
<dbReference type="CDD" id="cd20406">
    <property type="entry name" value="Tudor_Agenet_AtDUF_rpt2_4"/>
    <property type="match status" value="2"/>
</dbReference>
<dbReference type="Pfam" id="PF05641">
    <property type="entry name" value="Agenet"/>
    <property type="match status" value="2"/>
</dbReference>
<feature type="region of interest" description="Disordered" evidence="4">
    <location>
        <begin position="485"/>
        <end position="664"/>
    </location>
</feature>
<feature type="region of interest" description="Disordered" evidence="4">
    <location>
        <begin position="320"/>
        <end position="445"/>
    </location>
</feature>